<dbReference type="Gene3D" id="3.90.220.20">
    <property type="entry name" value="DNA methylase specificity domains"/>
    <property type="match status" value="1"/>
</dbReference>
<keyword evidence="3" id="KW-0150">Chloroplast</keyword>
<keyword evidence="1" id="KW-0680">Restriction system</keyword>
<evidence type="ECO:0000256" key="1">
    <source>
        <dbReference type="ARBA" id="ARBA00022747"/>
    </source>
</evidence>
<gene>
    <name evidence="3" type="primary">orf231</name>
</gene>
<dbReference type="InterPro" id="IPR044946">
    <property type="entry name" value="Restrct_endonuc_typeI_TRD_sf"/>
</dbReference>
<accession>A0A386AXC5</accession>
<dbReference type="AlphaFoldDB" id="A0A386AXC5"/>
<reference evidence="3" key="1">
    <citation type="submission" date="2018-07" db="EMBL/GenBank/DDBJ databases">
        <authorList>
            <person name="Quirk P.G."/>
            <person name="Krulwich T.A."/>
        </authorList>
    </citation>
    <scope>NUCLEOTIDE SEQUENCE</scope>
</reference>
<protein>
    <submittedName>
        <fullName evidence="3">Uncharacterized protein</fullName>
    </submittedName>
</protein>
<evidence type="ECO:0000313" key="3">
    <source>
        <dbReference type="EMBL" id="AYC64010.1"/>
    </source>
</evidence>
<dbReference type="GO" id="GO:0009307">
    <property type="term" value="P:DNA restriction-modification system"/>
    <property type="evidence" value="ECO:0007669"/>
    <property type="project" value="UniProtKB-KW"/>
</dbReference>
<dbReference type="GO" id="GO:0003677">
    <property type="term" value="F:DNA binding"/>
    <property type="evidence" value="ECO:0007669"/>
    <property type="project" value="UniProtKB-KW"/>
</dbReference>
<proteinExistence type="predicted"/>
<sequence>MAIAEHIGYDATGRETPFKNDLSEIIKQYKYFSKNMFIQTQPNDKIFTINQNETEARIDPSYYKPKKQQRFLKNYYTVKKSPCKQLEKLVEFSTESLTWTWNQARKNYYIEIGEIDGEIKNMKEICPSDAPSSAKIYLSGKKAEIPKRNELLHLHLHLHLRGSITRPKLYRGAICLFVIDKHFDGYIASTSFAVIRKIKVDSLDRKYLFYALRFKSTIKQLKQRNNVLGQP</sequence>
<geneLocation type="chloroplast" evidence="3"/>
<dbReference type="EMBL" id="MH591087">
    <property type="protein sequence ID" value="AYC64010.1"/>
    <property type="molecule type" value="Genomic_DNA"/>
</dbReference>
<keyword evidence="3" id="KW-0934">Plastid</keyword>
<evidence type="ECO:0000256" key="2">
    <source>
        <dbReference type="ARBA" id="ARBA00023125"/>
    </source>
</evidence>
<keyword evidence="2" id="KW-0238">DNA-binding</keyword>
<name>A0A386AXC5_9CHLO</name>
<organism evidence="3">
    <name type="scientific">Halimeda micronesica</name>
    <dbReference type="NCBI Taxonomy" id="170426"/>
    <lineage>
        <taxon>Eukaryota</taxon>
        <taxon>Viridiplantae</taxon>
        <taxon>Chlorophyta</taxon>
        <taxon>core chlorophytes</taxon>
        <taxon>Ulvophyceae</taxon>
        <taxon>TCBD clade</taxon>
        <taxon>Bryopsidales</taxon>
        <taxon>Halimedineae</taxon>
        <taxon>Halimedaceae</taxon>
        <taxon>Halimedeae</taxon>
        <taxon>Halimeda</taxon>
    </lineage>
</organism>
<reference evidence="3" key="2">
    <citation type="journal article" date="2019" name="Mol. Phylogenet. Evol.">
        <title>Reassessment of the classification of bryopsidales (chlorophyta) based on chloroplast phylogenomic analyses.</title>
        <authorList>
            <person name="Cremen M.C."/>
            <person name="Leliaert F."/>
            <person name="West J."/>
            <person name="Lam D.W."/>
            <person name="Shimada S."/>
            <person name="Lopez-Bautista J.M."/>
            <person name="Verbruggen H."/>
        </authorList>
    </citation>
    <scope>NUCLEOTIDE SEQUENCE</scope>
</reference>